<evidence type="ECO:0000256" key="1">
    <source>
        <dbReference type="SAM" id="MobiDB-lite"/>
    </source>
</evidence>
<comment type="caution">
    <text evidence="2">The sequence shown here is derived from an EMBL/GenBank/DDBJ whole genome shotgun (WGS) entry which is preliminary data.</text>
</comment>
<organism evidence="2 3">
    <name type="scientific">Phytophthora lilii</name>
    <dbReference type="NCBI Taxonomy" id="2077276"/>
    <lineage>
        <taxon>Eukaryota</taxon>
        <taxon>Sar</taxon>
        <taxon>Stramenopiles</taxon>
        <taxon>Oomycota</taxon>
        <taxon>Peronosporomycetes</taxon>
        <taxon>Peronosporales</taxon>
        <taxon>Peronosporaceae</taxon>
        <taxon>Phytophthora</taxon>
    </lineage>
</organism>
<dbReference type="AlphaFoldDB" id="A0A9W6WG43"/>
<dbReference type="EMBL" id="BSXW01000073">
    <property type="protein sequence ID" value="GMF11323.1"/>
    <property type="molecule type" value="Genomic_DNA"/>
</dbReference>
<feature type="region of interest" description="Disordered" evidence="1">
    <location>
        <begin position="1"/>
        <end position="47"/>
    </location>
</feature>
<protein>
    <submittedName>
        <fullName evidence="2">Unnamed protein product</fullName>
    </submittedName>
</protein>
<evidence type="ECO:0000313" key="2">
    <source>
        <dbReference type="EMBL" id="GMF11323.1"/>
    </source>
</evidence>
<dbReference type="Proteomes" id="UP001165083">
    <property type="component" value="Unassembled WGS sequence"/>
</dbReference>
<sequence length="109" mass="12188">MYNDASTARESRKTEPQDTSRKLLDAAPKEDMSNNSSSNIDERGDEYSSVMSTTVTYAEDLEELIRAEQLNRVALIKQITSEREQVGAALTSAFSTIVIVFIHTDHLCM</sequence>
<evidence type="ECO:0000313" key="3">
    <source>
        <dbReference type="Proteomes" id="UP001165083"/>
    </source>
</evidence>
<feature type="compositionally biased region" description="Basic and acidic residues" evidence="1">
    <location>
        <begin position="7"/>
        <end position="32"/>
    </location>
</feature>
<proteinExistence type="predicted"/>
<keyword evidence="3" id="KW-1185">Reference proteome</keyword>
<gene>
    <name evidence="2" type="ORF">Plil01_000203800</name>
</gene>
<accession>A0A9W6WG43</accession>
<reference evidence="2" key="1">
    <citation type="submission" date="2023-04" db="EMBL/GenBank/DDBJ databases">
        <title>Phytophthora lilii NBRC 32176.</title>
        <authorList>
            <person name="Ichikawa N."/>
            <person name="Sato H."/>
            <person name="Tonouchi N."/>
        </authorList>
    </citation>
    <scope>NUCLEOTIDE SEQUENCE</scope>
    <source>
        <strain evidence="2">NBRC 32176</strain>
    </source>
</reference>
<name>A0A9W6WG43_9STRA</name>